<gene>
    <name evidence="2" type="ORF">Aco03nite_023260</name>
</gene>
<protein>
    <submittedName>
        <fullName evidence="2">Uncharacterized protein</fullName>
    </submittedName>
</protein>
<dbReference type="EMBL" id="BOMG01000035">
    <property type="protein sequence ID" value="GID53922.1"/>
    <property type="molecule type" value="Genomic_DNA"/>
</dbReference>
<reference evidence="2 3" key="1">
    <citation type="submission" date="2021-01" db="EMBL/GenBank/DDBJ databases">
        <title>Whole genome shotgun sequence of Actinoplanes couchii NBRC 106145.</title>
        <authorList>
            <person name="Komaki H."/>
            <person name="Tamura T."/>
        </authorList>
    </citation>
    <scope>NUCLEOTIDE SEQUENCE [LARGE SCALE GENOMIC DNA]</scope>
    <source>
        <strain evidence="2 3">NBRC 106145</strain>
    </source>
</reference>
<dbReference type="RefSeq" id="WP_203795036.1">
    <property type="nucleotide sequence ID" value="NZ_BAAAQE010000088.1"/>
</dbReference>
<accession>A0ABQ3X5X4</accession>
<name>A0ABQ3X5X4_9ACTN</name>
<organism evidence="2 3">
    <name type="scientific">Actinoplanes couchii</name>
    <dbReference type="NCBI Taxonomy" id="403638"/>
    <lineage>
        <taxon>Bacteria</taxon>
        <taxon>Bacillati</taxon>
        <taxon>Actinomycetota</taxon>
        <taxon>Actinomycetes</taxon>
        <taxon>Micromonosporales</taxon>
        <taxon>Micromonosporaceae</taxon>
        <taxon>Actinoplanes</taxon>
    </lineage>
</organism>
<evidence type="ECO:0000313" key="2">
    <source>
        <dbReference type="EMBL" id="GID53922.1"/>
    </source>
</evidence>
<comment type="caution">
    <text evidence="2">The sequence shown here is derived from an EMBL/GenBank/DDBJ whole genome shotgun (WGS) entry which is preliminary data.</text>
</comment>
<dbReference type="Proteomes" id="UP000612282">
    <property type="component" value="Unassembled WGS sequence"/>
</dbReference>
<proteinExistence type="predicted"/>
<evidence type="ECO:0000256" key="1">
    <source>
        <dbReference type="SAM" id="MobiDB-lite"/>
    </source>
</evidence>
<sequence>MTSKARFDASALRSTSANPEIPWLSEPVTLIHVGLDGSVAQAESETEKRRMLGTAHDEDLLLAAWPGQWSQDVFVVDDLEAARLAVGLPRKRRTTSPGNAGATGSPSWDPSSFVPPGRLWHHLTEMPELPAEGRRQLTTRLLDHHVTDQDSVALLRRKDLDSDTRNALLDSVPAYRAASLVADDACTPEEALALLHRFRTTGYVIKAALSRVETREAAHKVIATLQYLDAAKMWTDGRGSRDTAQNPDLAGSALREALTRAAVFDRATPLFAGGVTKPWTDLRRYRFVDLLVDKGKIPEKGLVHLLDRLDLDHVQDLQASARKRGRLYRLCTQALEKRRRTPSLSSTETESPAVFPADDELSAMADPREVLRDLLSRRGQHRDEAVDHALGSRYMTDDLAWRLPVQTLERHAVYGPRSAAEVVRICGDSPARWQAFTGAWTRPTALLATTLFARLRAAA</sequence>
<keyword evidence="3" id="KW-1185">Reference proteome</keyword>
<evidence type="ECO:0000313" key="3">
    <source>
        <dbReference type="Proteomes" id="UP000612282"/>
    </source>
</evidence>
<feature type="compositionally biased region" description="Polar residues" evidence="1">
    <location>
        <begin position="95"/>
        <end position="110"/>
    </location>
</feature>
<feature type="region of interest" description="Disordered" evidence="1">
    <location>
        <begin position="91"/>
        <end position="112"/>
    </location>
</feature>